<dbReference type="RefSeq" id="WP_181354217.1">
    <property type="nucleotide sequence ID" value="NZ_JABJWZ010000078.1"/>
</dbReference>
<dbReference type="Proteomes" id="UP000525686">
    <property type="component" value="Unassembled WGS sequence"/>
</dbReference>
<feature type="transmembrane region" description="Helical" evidence="2">
    <location>
        <begin position="78"/>
        <end position="99"/>
    </location>
</feature>
<name>A0A7W3WKC2_9ACTN</name>
<sequence length="280" mass="27977">MSAPTPSPDPHGSSRPQPPYDPWAHRPEKDGSTPPPAPAAPAAEPADGGQGWGAPGAGVRPEDRLELGLVRPGDLRNLLVVAGFVALAGVVLGLLWLWLAPGVPYISDGQRAYLQNSEAEHGVAVDGTYALLAAGIGALCGVAAFLARRSGGVGVVVGLALGGVLGSMVGRLLGELLGPGGDLTARAAEAGRGGVFDGPLRLEAEVAILVWPLAALLTHLLVTALFGPRDEDPAAPAVAVGPAGPDPAPHGGPSPTWPAPAGGHHDPSAGQEPPASRPPE</sequence>
<feature type="region of interest" description="Disordered" evidence="1">
    <location>
        <begin position="233"/>
        <end position="280"/>
    </location>
</feature>
<dbReference type="EMBL" id="JABJWZ010000078">
    <property type="protein sequence ID" value="MBB1253924.1"/>
    <property type="molecule type" value="Genomic_DNA"/>
</dbReference>
<proteinExistence type="predicted"/>
<gene>
    <name evidence="3" type="ORF">H3146_11190</name>
    <name evidence="4" type="ORF">H3147_14605</name>
</gene>
<reference evidence="3" key="2">
    <citation type="journal article" name="Syst. Appl. Microbiol.">
        <title>Streptomyces alkaliterrae sp. nov., isolated from an alkaline soil, and emended descriptions of Streptomyces alkaliphilus, Streptomyces calidiresistens and Streptomyces durbertensis.</title>
        <authorList>
            <person name="Swiecimska M."/>
            <person name="Golinska P."/>
            <person name="Nouioui I."/>
            <person name="Wypij M."/>
            <person name="Rai M."/>
            <person name="Sangal V."/>
            <person name="Goodfellow M."/>
        </authorList>
    </citation>
    <scope>NUCLEOTIDE SEQUENCE</scope>
    <source>
        <strain evidence="3">OF3</strain>
        <strain evidence="4">OF8</strain>
    </source>
</reference>
<feature type="region of interest" description="Disordered" evidence="1">
    <location>
        <begin position="1"/>
        <end position="58"/>
    </location>
</feature>
<protein>
    <recommendedName>
        <fullName evidence="7">ABC transporter permease</fullName>
    </recommendedName>
</protein>
<evidence type="ECO:0000313" key="5">
    <source>
        <dbReference type="Proteomes" id="UP000517765"/>
    </source>
</evidence>
<accession>A0A7W3WKC2</accession>
<evidence type="ECO:0008006" key="7">
    <source>
        <dbReference type="Google" id="ProtNLM"/>
    </source>
</evidence>
<evidence type="ECO:0000313" key="4">
    <source>
        <dbReference type="EMBL" id="MBB1260056.1"/>
    </source>
</evidence>
<keyword evidence="2" id="KW-0812">Transmembrane</keyword>
<dbReference type="Proteomes" id="UP000517765">
    <property type="component" value="Unassembled WGS sequence"/>
</dbReference>
<reference evidence="5 6" key="1">
    <citation type="submission" date="2020-05" db="EMBL/GenBank/DDBJ databases">
        <title>Classification of alakaliphilic streptomycetes isolated from an alkaline soil next to Lonar Crater, India and a proposal for the recognition of Streptomyces alkaliterrae sp. nov.</title>
        <authorList>
            <person name="Golinska P."/>
        </authorList>
    </citation>
    <scope>NUCLEOTIDE SEQUENCE [LARGE SCALE GENOMIC DNA]</scope>
    <source>
        <strain evidence="6">OF3</strain>
        <strain evidence="5">OF8</strain>
    </source>
</reference>
<feature type="compositionally biased region" description="Pro residues" evidence="1">
    <location>
        <begin position="244"/>
        <end position="258"/>
    </location>
</feature>
<feature type="transmembrane region" description="Helical" evidence="2">
    <location>
        <begin position="127"/>
        <end position="146"/>
    </location>
</feature>
<comment type="caution">
    <text evidence="3">The sequence shown here is derived from an EMBL/GenBank/DDBJ whole genome shotgun (WGS) entry which is preliminary data.</text>
</comment>
<evidence type="ECO:0000256" key="1">
    <source>
        <dbReference type="SAM" id="MobiDB-lite"/>
    </source>
</evidence>
<dbReference type="EMBL" id="JABJXA010000078">
    <property type="protein sequence ID" value="MBB1260056.1"/>
    <property type="molecule type" value="Genomic_DNA"/>
</dbReference>
<feature type="transmembrane region" description="Helical" evidence="2">
    <location>
        <begin position="153"/>
        <end position="173"/>
    </location>
</feature>
<feature type="compositionally biased region" description="Low complexity" evidence="1">
    <location>
        <begin position="234"/>
        <end position="243"/>
    </location>
</feature>
<feature type="transmembrane region" description="Helical" evidence="2">
    <location>
        <begin position="206"/>
        <end position="226"/>
    </location>
</feature>
<evidence type="ECO:0000313" key="3">
    <source>
        <dbReference type="EMBL" id="MBB1253924.1"/>
    </source>
</evidence>
<evidence type="ECO:0000313" key="6">
    <source>
        <dbReference type="Proteomes" id="UP000525686"/>
    </source>
</evidence>
<dbReference type="AlphaFoldDB" id="A0A7W3WKC2"/>
<organism evidence="3 6">
    <name type="scientific">Streptomyces alkaliterrae</name>
    <dbReference type="NCBI Taxonomy" id="2213162"/>
    <lineage>
        <taxon>Bacteria</taxon>
        <taxon>Bacillati</taxon>
        <taxon>Actinomycetota</taxon>
        <taxon>Actinomycetes</taxon>
        <taxon>Kitasatosporales</taxon>
        <taxon>Streptomycetaceae</taxon>
        <taxon>Streptomyces</taxon>
    </lineage>
</organism>
<keyword evidence="2" id="KW-1133">Transmembrane helix</keyword>
<evidence type="ECO:0000256" key="2">
    <source>
        <dbReference type="SAM" id="Phobius"/>
    </source>
</evidence>
<keyword evidence="2" id="KW-0472">Membrane</keyword>